<evidence type="ECO:0000256" key="8">
    <source>
        <dbReference type="PIRSR" id="PIRSR001084-2"/>
    </source>
</evidence>
<feature type="active site" description="Nucleophile" evidence="7">
    <location>
        <position position="308"/>
    </location>
</feature>
<evidence type="ECO:0000256" key="3">
    <source>
        <dbReference type="ARBA" id="ARBA00012756"/>
    </source>
</evidence>
<evidence type="ECO:0000256" key="2">
    <source>
        <dbReference type="ARBA" id="ARBA00005940"/>
    </source>
</evidence>
<dbReference type="Gene3D" id="3.40.50.880">
    <property type="match status" value="1"/>
</dbReference>
<protein>
    <recommendedName>
        <fullName evidence="3 6">Beta-galactosidase</fullName>
        <shortName evidence="6">Beta-gal</shortName>
        <ecNumber evidence="3 6">3.2.1.23</ecNumber>
    </recommendedName>
</protein>
<dbReference type="Gene3D" id="2.60.40.1180">
    <property type="entry name" value="Golgi alpha-mannosidase II"/>
    <property type="match status" value="1"/>
</dbReference>
<dbReference type="SUPFAM" id="SSF51445">
    <property type="entry name" value="(Trans)glycosidases"/>
    <property type="match status" value="1"/>
</dbReference>
<dbReference type="EC" id="3.2.1.23" evidence="3 6"/>
<evidence type="ECO:0000256" key="7">
    <source>
        <dbReference type="PIRSR" id="PIRSR001084-1"/>
    </source>
</evidence>
<dbReference type="Gene3D" id="3.20.20.80">
    <property type="entry name" value="Glycosidases"/>
    <property type="match status" value="1"/>
</dbReference>
<dbReference type="Pfam" id="PF08532">
    <property type="entry name" value="Glyco_hydro_42M"/>
    <property type="match status" value="1"/>
</dbReference>
<dbReference type="GO" id="GO:0006012">
    <property type="term" value="P:galactose metabolic process"/>
    <property type="evidence" value="ECO:0007669"/>
    <property type="project" value="InterPro"/>
</dbReference>
<sequence>MNSRMNAFRSRLGGFAFGGDYNPEQWDRSVWDEDMTLMRQAGVNLVTVGVFAWASLEPAPGEFTFDWLDDVMDLLHRNDISVDLATPTMAPPAWLSQQFPDVLPVMEDGETFGFGSRLHFDPSSPAYRQAATRITTALAKRYSHHPALAMWHISNEFGPTAYNAHSSVAFRDWLRRRYGTLERLNDAWYTRFWSQVYTDWEQVNVPEVPRSWSNPARRLDFKRFVSDTLLECFIAERDIVRSYRDDIPVLTNFMRFYKNADYWRWAAEQDAAALDIYPDPGRDDSHIPAALNFDLMRSLRGEPWVLMEQAASGVSQWKVNNVKRPGRMRLGSYQAVAHGADTVMYFQWRASRGGQERFHSAMLPHSGTGARTWREVSALGNELPRIAEVAGADSTADVAVLFDWNAWWGLTETHGLPRNDFDYTQLQTDHYRPLWQAHHAVDFVSFGSDFGRYRAIVVPNAYLVDDRCARELEAFVRGGGTVICSFFSGVVDECNQVRQPAYPGAFRDLIGAYIDEYWPARDNETVNVSFADGTPAIADWWQDSIHPESATVLARYTSGPLAGRPAVIDNTLGDGRFVYIGTRLEPAALAAVLLGALADAGVRPVVPDAPAFVEATVRQTAEHRYLFLLNHSDDAPATVTTGERGVDLIGGEPVWDVVRLAPLQVAVIRVTE</sequence>
<keyword evidence="4 6" id="KW-0378">Hydrolase</keyword>
<evidence type="ECO:0000256" key="4">
    <source>
        <dbReference type="ARBA" id="ARBA00022801"/>
    </source>
</evidence>
<reference evidence="12" key="1">
    <citation type="submission" date="2021-01" db="EMBL/GenBank/DDBJ databases">
        <title>Whole genome shotgun sequence of Rugosimonospora africana NBRC 104875.</title>
        <authorList>
            <person name="Komaki H."/>
            <person name="Tamura T."/>
        </authorList>
    </citation>
    <scope>NUCLEOTIDE SEQUENCE</scope>
    <source>
        <strain evidence="12">NBRC 104875</strain>
    </source>
</reference>
<dbReference type="Pfam" id="PF08533">
    <property type="entry name" value="Glyco_hydro_42C"/>
    <property type="match status" value="1"/>
</dbReference>
<evidence type="ECO:0000256" key="6">
    <source>
        <dbReference type="PIRNR" id="PIRNR001084"/>
    </source>
</evidence>
<dbReference type="RefSeq" id="WP_203919179.1">
    <property type="nucleotide sequence ID" value="NZ_BONZ01000035.1"/>
</dbReference>
<accession>A0A8J3QT61</accession>
<evidence type="ECO:0000256" key="5">
    <source>
        <dbReference type="ARBA" id="ARBA00023295"/>
    </source>
</evidence>
<evidence type="ECO:0000313" key="13">
    <source>
        <dbReference type="Proteomes" id="UP000642748"/>
    </source>
</evidence>
<evidence type="ECO:0000259" key="11">
    <source>
        <dbReference type="Pfam" id="PF08533"/>
    </source>
</evidence>
<feature type="domain" description="Beta-galactosidase C-terminal" evidence="11">
    <location>
        <begin position="613"/>
        <end position="669"/>
    </location>
</feature>
<evidence type="ECO:0000259" key="9">
    <source>
        <dbReference type="Pfam" id="PF02449"/>
    </source>
</evidence>
<comment type="similarity">
    <text evidence="2 6">Belongs to the glycosyl hydrolase 42 family.</text>
</comment>
<name>A0A8J3QT61_9ACTN</name>
<keyword evidence="5 6" id="KW-0326">Glycosidase</keyword>
<feature type="active site" description="Proton donor" evidence="7">
    <location>
        <position position="156"/>
    </location>
</feature>
<gene>
    <name evidence="12" type="ORF">Raf01_37190</name>
</gene>
<dbReference type="InterPro" id="IPR029062">
    <property type="entry name" value="Class_I_gatase-like"/>
</dbReference>
<evidence type="ECO:0000259" key="10">
    <source>
        <dbReference type="Pfam" id="PF08532"/>
    </source>
</evidence>
<feature type="binding site" evidence="8">
    <location>
        <position position="155"/>
    </location>
    <ligand>
        <name>substrate</name>
    </ligand>
</feature>
<evidence type="ECO:0000313" key="12">
    <source>
        <dbReference type="EMBL" id="GIH15547.1"/>
    </source>
</evidence>
<dbReference type="AlphaFoldDB" id="A0A8J3QT61"/>
<organism evidence="12 13">
    <name type="scientific">Rugosimonospora africana</name>
    <dbReference type="NCBI Taxonomy" id="556532"/>
    <lineage>
        <taxon>Bacteria</taxon>
        <taxon>Bacillati</taxon>
        <taxon>Actinomycetota</taxon>
        <taxon>Actinomycetes</taxon>
        <taxon>Micromonosporales</taxon>
        <taxon>Micromonosporaceae</taxon>
        <taxon>Rugosimonospora</taxon>
    </lineage>
</organism>
<dbReference type="InterPro" id="IPR013739">
    <property type="entry name" value="Beta_galactosidase_C"/>
</dbReference>
<comment type="caution">
    <text evidence="12">The sequence shown here is derived from an EMBL/GenBank/DDBJ whole genome shotgun (WGS) entry which is preliminary data.</text>
</comment>
<dbReference type="EMBL" id="BONZ01000035">
    <property type="protein sequence ID" value="GIH15547.1"/>
    <property type="molecule type" value="Genomic_DNA"/>
</dbReference>
<dbReference type="SUPFAM" id="SSF52317">
    <property type="entry name" value="Class I glutamine amidotransferase-like"/>
    <property type="match status" value="1"/>
</dbReference>
<evidence type="ECO:0000256" key="1">
    <source>
        <dbReference type="ARBA" id="ARBA00001412"/>
    </source>
</evidence>
<dbReference type="PANTHER" id="PTHR36447:SF1">
    <property type="entry name" value="BETA-GALACTOSIDASE GANA"/>
    <property type="match status" value="1"/>
</dbReference>
<keyword evidence="13" id="KW-1185">Reference proteome</keyword>
<dbReference type="PANTHER" id="PTHR36447">
    <property type="entry name" value="BETA-GALACTOSIDASE GANA"/>
    <property type="match status" value="1"/>
</dbReference>
<dbReference type="InterPro" id="IPR017853">
    <property type="entry name" value="GH"/>
</dbReference>
<dbReference type="InterPro" id="IPR013738">
    <property type="entry name" value="Beta_galactosidase_Trimer"/>
</dbReference>
<dbReference type="InterPro" id="IPR013529">
    <property type="entry name" value="Glyco_hydro_42_N"/>
</dbReference>
<dbReference type="InterPro" id="IPR013780">
    <property type="entry name" value="Glyco_hydro_b"/>
</dbReference>
<dbReference type="CDD" id="cd03143">
    <property type="entry name" value="A4_beta-galactosidase_middle_domain"/>
    <property type="match status" value="1"/>
</dbReference>
<proteinExistence type="inferred from homology"/>
<dbReference type="Proteomes" id="UP000642748">
    <property type="component" value="Unassembled WGS sequence"/>
</dbReference>
<dbReference type="PIRSF" id="PIRSF001084">
    <property type="entry name" value="B-galactosidase"/>
    <property type="match status" value="1"/>
</dbReference>
<dbReference type="Pfam" id="PF02449">
    <property type="entry name" value="Glyco_hydro_42"/>
    <property type="match status" value="1"/>
</dbReference>
<feature type="domain" description="Beta-galactosidase trimerisation" evidence="10">
    <location>
        <begin position="396"/>
        <end position="602"/>
    </location>
</feature>
<dbReference type="GO" id="GO:0004565">
    <property type="term" value="F:beta-galactosidase activity"/>
    <property type="evidence" value="ECO:0007669"/>
    <property type="project" value="UniProtKB-EC"/>
</dbReference>
<feature type="domain" description="Glycoside hydrolase family 42 N-terminal" evidence="9">
    <location>
        <begin position="20"/>
        <end position="384"/>
    </location>
</feature>
<comment type="catalytic activity">
    <reaction evidence="1 6">
        <text>Hydrolysis of terminal non-reducing beta-D-galactose residues in beta-D-galactosides.</text>
        <dbReference type="EC" id="3.2.1.23"/>
    </reaction>
</comment>
<dbReference type="GO" id="GO:0009341">
    <property type="term" value="C:beta-galactosidase complex"/>
    <property type="evidence" value="ECO:0007669"/>
    <property type="project" value="InterPro"/>
</dbReference>
<dbReference type="InterPro" id="IPR003476">
    <property type="entry name" value="Glyco_hydro_42"/>
</dbReference>
<feature type="binding site" evidence="8">
    <location>
        <position position="117"/>
    </location>
    <ligand>
        <name>substrate</name>
    </ligand>
</feature>